<dbReference type="EMBL" id="CAJOBJ010223191">
    <property type="protein sequence ID" value="CAF5037612.1"/>
    <property type="molecule type" value="Genomic_DNA"/>
</dbReference>
<comment type="caution">
    <text evidence="1">The sequence shown here is derived from an EMBL/GenBank/DDBJ whole genome shotgun (WGS) entry which is preliminary data.</text>
</comment>
<sequence>MHDSRGLHYLDPAPDISKETGNESRLQALNDFFSGITTSFLNFSEAGNFSLPLLSALPPPMNIIIVPDSHARIVGCIYVEPSQLAEQMSEGIIPPRVHFPCLDCHHLNIAKPFNPDHPTYRLTKTYVANWVQRRATVVNNTWCVNWDDFTRSIVCTVRMYSLCSQTKNKK</sequence>
<organism evidence="1 3">
    <name type="scientific">Rotaria magnacalcarata</name>
    <dbReference type="NCBI Taxonomy" id="392030"/>
    <lineage>
        <taxon>Eukaryota</taxon>
        <taxon>Metazoa</taxon>
        <taxon>Spiralia</taxon>
        <taxon>Gnathifera</taxon>
        <taxon>Rotifera</taxon>
        <taxon>Eurotatoria</taxon>
        <taxon>Bdelloidea</taxon>
        <taxon>Philodinida</taxon>
        <taxon>Philodinidae</taxon>
        <taxon>Rotaria</taxon>
    </lineage>
</organism>
<evidence type="ECO:0000313" key="1">
    <source>
        <dbReference type="EMBL" id="CAF1676892.1"/>
    </source>
</evidence>
<proteinExistence type="predicted"/>
<accession>A0A816GNN2</accession>
<evidence type="ECO:0000313" key="2">
    <source>
        <dbReference type="EMBL" id="CAF5037612.1"/>
    </source>
</evidence>
<dbReference type="EMBL" id="CAJNOW010020017">
    <property type="protein sequence ID" value="CAF1676892.1"/>
    <property type="molecule type" value="Genomic_DNA"/>
</dbReference>
<evidence type="ECO:0000313" key="3">
    <source>
        <dbReference type="Proteomes" id="UP000663834"/>
    </source>
</evidence>
<protein>
    <submittedName>
        <fullName evidence="1">Uncharacterized protein</fullName>
    </submittedName>
</protein>
<dbReference type="AlphaFoldDB" id="A0A816GNN2"/>
<dbReference type="Proteomes" id="UP000663834">
    <property type="component" value="Unassembled WGS sequence"/>
</dbReference>
<gene>
    <name evidence="2" type="ORF">GIL414_LOCUS59242</name>
    <name evidence="1" type="ORF">KQP761_LOCUS35592</name>
</gene>
<dbReference type="Proteomes" id="UP000681720">
    <property type="component" value="Unassembled WGS sequence"/>
</dbReference>
<reference evidence="1" key="1">
    <citation type="submission" date="2021-02" db="EMBL/GenBank/DDBJ databases">
        <authorList>
            <person name="Nowell W R."/>
        </authorList>
    </citation>
    <scope>NUCLEOTIDE SEQUENCE</scope>
</reference>
<name>A0A816GNN2_9BILA</name>